<protein>
    <submittedName>
        <fullName evidence="2">Cyclin-domain-containing protein</fullName>
    </submittedName>
</protein>
<proteinExistence type="predicted"/>
<dbReference type="Pfam" id="PF08613">
    <property type="entry name" value="Cyclin"/>
    <property type="match status" value="1"/>
</dbReference>
<evidence type="ECO:0000313" key="2">
    <source>
        <dbReference type="EMBL" id="RPA87479.1"/>
    </source>
</evidence>
<dbReference type="PANTHER" id="PTHR15615:SF32">
    <property type="entry name" value="PROTEIN KINASE COMPLEX COMPONENT, PUTATIVE (AFU_ORTHOLOGUE AFUA_2G07660)-RELATED"/>
    <property type="match status" value="1"/>
</dbReference>
<dbReference type="OrthoDB" id="5304883at2759"/>
<feature type="region of interest" description="Disordered" evidence="1">
    <location>
        <begin position="70"/>
        <end position="90"/>
    </location>
</feature>
<evidence type="ECO:0000256" key="1">
    <source>
        <dbReference type="SAM" id="MobiDB-lite"/>
    </source>
</evidence>
<dbReference type="GO" id="GO:0005634">
    <property type="term" value="C:nucleus"/>
    <property type="evidence" value="ECO:0007669"/>
    <property type="project" value="TreeGrafter"/>
</dbReference>
<dbReference type="InterPro" id="IPR013922">
    <property type="entry name" value="Cyclin_PHO80-like"/>
</dbReference>
<accession>A0A3N4INK3</accession>
<dbReference type="CDD" id="cd20558">
    <property type="entry name" value="CYCLIN_ScPCL7-like"/>
    <property type="match status" value="1"/>
</dbReference>
<gene>
    <name evidence="2" type="ORF">BJ508DRAFT_60599</name>
</gene>
<dbReference type="STRING" id="1160509.A0A3N4INK3"/>
<dbReference type="EMBL" id="ML119646">
    <property type="protein sequence ID" value="RPA87479.1"/>
    <property type="molecule type" value="Genomic_DNA"/>
</dbReference>
<dbReference type="GO" id="GO:0000307">
    <property type="term" value="C:cyclin-dependent protein kinase holoenzyme complex"/>
    <property type="evidence" value="ECO:0007669"/>
    <property type="project" value="TreeGrafter"/>
</dbReference>
<sequence length="372" mass="39999">MMTDVLPSKRTNYAPYDTSSDDFTSKHMISPGEVSPPPPYTPTPTTNSFGDKIIAAPSGFPVHHPSMARIRASAPSSPNSSFSGSQKGSIAGTEVDSDVFSLPATSALILLARSVELLVSLTPDSLPTPPASTCSTPQPHGCTRSEYFPASPASTCSSGFGVGRPSDVDGVFIKKRTPEAESVHDIGHGANNNAQQLSAVTRKFWVKSVPGVSIEDYLFRIHRFCPLSTAVYLAASIYIHRIAILDRTMPVTRLNVHRLLLAALRVANKGLEDMVHSHSNFSKVGGVSETQLASLEISFCYLISFELRVDEATLQRQLISLREAVNRQALIGISGLLPRHSTIVDRRVTGGVHAASTLGAGRPGRRRIMLDV</sequence>
<feature type="region of interest" description="Disordered" evidence="1">
    <location>
        <begin position="1"/>
        <end position="51"/>
    </location>
</feature>
<dbReference type="Proteomes" id="UP000275078">
    <property type="component" value="Unassembled WGS sequence"/>
</dbReference>
<dbReference type="AlphaFoldDB" id="A0A3N4INK3"/>
<organism evidence="2 3">
    <name type="scientific">Ascobolus immersus RN42</name>
    <dbReference type="NCBI Taxonomy" id="1160509"/>
    <lineage>
        <taxon>Eukaryota</taxon>
        <taxon>Fungi</taxon>
        <taxon>Dikarya</taxon>
        <taxon>Ascomycota</taxon>
        <taxon>Pezizomycotina</taxon>
        <taxon>Pezizomycetes</taxon>
        <taxon>Pezizales</taxon>
        <taxon>Ascobolaceae</taxon>
        <taxon>Ascobolus</taxon>
    </lineage>
</organism>
<evidence type="ECO:0000313" key="3">
    <source>
        <dbReference type="Proteomes" id="UP000275078"/>
    </source>
</evidence>
<dbReference type="GO" id="GO:0016538">
    <property type="term" value="F:cyclin-dependent protein serine/threonine kinase regulator activity"/>
    <property type="evidence" value="ECO:0007669"/>
    <property type="project" value="TreeGrafter"/>
</dbReference>
<dbReference type="GO" id="GO:0019901">
    <property type="term" value="F:protein kinase binding"/>
    <property type="evidence" value="ECO:0007669"/>
    <property type="project" value="InterPro"/>
</dbReference>
<dbReference type="InterPro" id="IPR036915">
    <property type="entry name" value="Cyclin-like_sf"/>
</dbReference>
<dbReference type="SUPFAM" id="SSF47954">
    <property type="entry name" value="Cyclin-like"/>
    <property type="match status" value="1"/>
</dbReference>
<dbReference type="Gene3D" id="1.10.472.10">
    <property type="entry name" value="Cyclin-like"/>
    <property type="match status" value="1"/>
</dbReference>
<name>A0A3N4INK3_ASCIM</name>
<keyword evidence="3" id="KW-1185">Reference proteome</keyword>
<reference evidence="2 3" key="1">
    <citation type="journal article" date="2018" name="Nat. Ecol. Evol.">
        <title>Pezizomycetes genomes reveal the molecular basis of ectomycorrhizal truffle lifestyle.</title>
        <authorList>
            <person name="Murat C."/>
            <person name="Payen T."/>
            <person name="Noel B."/>
            <person name="Kuo A."/>
            <person name="Morin E."/>
            <person name="Chen J."/>
            <person name="Kohler A."/>
            <person name="Krizsan K."/>
            <person name="Balestrini R."/>
            <person name="Da Silva C."/>
            <person name="Montanini B."/>
            <person name="Hainaut M."/>
            <person name="Levati E."/>
            <person name="Barry K.W."/>
            <person name="Belfiori B."/>
            <person name="Cichocki N."/>
            <person name="Clum A."/>
            <person name="Dockter R.B."/>
            <person name="Fauchery L."/>
            <person name="Guy J."/>
            <person name="Iotti M."/>
            <person name="Le Tacon F."/>
            <person name="Lindquist E.A."/>
            <person name="Lipzen A."/>
            <person name="Malagnac F."/>
            <person name="Mello A."/>
            <person name="Molinier V."/>
            <person name="Miyauchi S."/>
            <person name="Poulain J."/>
            <person name="Riccioni C."/>
            <person name="Rubini A."/>
            <person name="Sitrit Y."/>
            <person name="Splivallo R."/>
            <person name="Traeger S."/>
            <person name="Wang M."/>
            <person name="Zifcakova L."/>
            <person name="Wipf D."/>
            <person name="Zambonelli A."/>
            <person name="Paolocci F."/>
            <person name="Nowrousian M."/>
            <person name="Ottonello S."/>
            <person name="Baldrian P."/>
            <person name="Spatafora J.W."/>
            <person name="Henrissat B."/>
            <person name="Nagy L.G."/>
            <person name="Aury J.M."/>
            <person name="Wincker P."/>
            <person name="Grigoriev I.V."/>
            <person name="Bonfante P."/>
            <person name="Martin F.M."/>
        </authorList>
    </citation>
    <scope>NUCLEOTIDE SEQUENCE [LARGE SCALE GENOMIC DNA]</scope>
    <source>
        <strain evidence="2 3">RN42</strain>
    </source>
</reference>
<dbReference type="PANTHER" id="PTHR15615">
    <property type="match status" value="1"/>
</dbReference>